<sequence>MAASDFTARDLRERLSLAAPDHPVPDLGDHVLNPELESLLDGVSIRDAAVLVPVVDRTDGATVILTTRSAALRKHSGQIAFPGGSVDPSDASPEAAAIRESFEEVGLRPEFIETVGRLPRYSTTTGFRITPVIAVVRPGFELAPNPAEVADVFEVPLAFLMDAANHQKEGRVWNGRERFFYVMPFGERYIWGVTAGIIRTLFERLYA</sequence>
<dbReference type="NCBIfam" id="NF007980">
    <property type="entry name" value="PRK10707.1"/>
    <property type="match status" value="1"/>
</dbReference>
<comment type="cofactor">
    <cofactor evidence="1">
        <name>Mn(2+)</name>
        <dbReference type="ChEBI" id="CHEBI:29035"/>
    </cofactor>
</comment>
<comment type="cofactor">
    <cofactor evidence="2">
        <name>Mg(2+)</name>
        <dbReference type="ChEBI" id="CHEBI:18420"/>
    </cofactor>
</comment>
<protein>
    <submittedName>
        <fullName evidence="8">CoA pyrophosphatase</fullName>
    </submittedName>
</protein>
<evidence type="ECO:0000313" key="8">
    <source>
        <dbReference type="EMBL" id="KAB0679826.1"/>
    </source>
</evidence>
<dbReference type="PANTHER" id="PTHR12992:SF11">
    <property type="entry name" value="MITOCHONDRIAL COENZYME A DIPHOSPHATASE NUDT8"/>
    <property type="match status" value="1"/>
</dbReference>
<proteinExistence type="predicted"/>
<evidence type="ECO:0000256" key="3">
    <source>
        <dbReference type="ARBA" id="ARBA00022723"/>
    </source>
</evidence>
<feature type="domain" description="Nudix hydrolase" evidence="7">
    <location>
        <begin position="45"/>
        <end position="177"/>
    </location>
</feature>
<evidence type="ECO:0000256" key="6">
    <source>
        <dbReference type="ARBA" id="ARBA00023211"/>
    </source>
</evidence>
<keyword evidence="5" id="KW-0460">Magnesium</keyword>
<dbReference type="EMBL" id="VZDO01000008">
    <property type="protein sequence ID" value="KAB0679826.1"/>
    <property type="molecule type" value="Genomic_DNA"/>
</dbReference>
<evidence type="ECO:0000256" key="5">
    <source>
        <dbReference type="ARBA" id="ARBA00022842"/>
    </source>
</evidence>
<keyword evidence="4" id="KW-0378">Hydrolase</keyword>
<evidence type="ECO:0000256" key="2">
    <source>
        <dbReference type="ARBA" id="ARBA00001946"/>
    </source>
</evidence>
<dbReference type="PANTHER" id="PTHR12992">
    <property type="entry name" value="NUDIX HYDROLASE"/>
    <property type="match status" value="1"/>
</dbReference>
<comment type="caution">
    <text evidence="8">The sequence shown here is derived from an EMBL/GenBank/DDBJ whole genome shotgun (WGS) entry which is preliminary data.</text>
</comment>
<dbReference type="PROSITE" id="PS51462">
    <property type="entry name" value="NUDIX"/>
    <property type="match status" value="1"/>
</dbReference>
<dbReference type="CDD" id="cd03426">
    <property type="entry name" value="NUDIX_CoAse_Nudt7"/>
    <property type="match status" value="1"/>
</dbReference>
<evidence type="ECO:0000256" key="1">
    <source>
        <dbReference type="ARBA" id="ARBA00001936"/>
    </source>
</evidence>
<evidence type="ECO:0000259" key="7">
    <source>
        <dbReference type="PROSITE" id="PS51462"/>
    </source>
</evidence>
<dbReference type="InterPro" id="IPR045121">
    <property type="entry name" value="CoAse"/>
</dbReference>
<dbReference type="AlphaFoldDB" id="A0A7V7PPB4"/>
<dbReference type="Pfam" id="PF00293">
    <property type="entry name" value="NUDIX"/>
    <property type="match status" value="1"/>
</dbReference>
<evidence type="ECO:0000313" key="9">
    <source>
        <dbReference type="Proteomes" id="UP000432089"/>
    </source>
</evidence>
<name>A0A7V7PPB4_9HYPH</name>
<accession>A0A7V7PPB4</accession>
<dbReference type="RefSeq" id="WP_150969947.1">
    <property type="nucleotide sequence ID" value="NZ_VZDO01000008.1"/>
</dbReference>
<dbReference type="GO" id="GO:0010945">
    <property type="term" value="F:coenzyme A diphosphatase activity"/>
    <property type="evidence" value="ECO:0007669"/>
    <property type="project" value="InterPro"/>
</dbReference>
<reference evidence="8 9" key="1">
    <citation type="submission" date="2019-09" db="EMBL/GenBank/DDBJ databases">
        <title>YIM 132180 draft genome.</title>
        <authorList>
            <person name="Zhang K."/>
        </authorList>
    </citation>
    <scope>NUCLEOTIDE SEQUENCE [LARGE SCALE GENOMIC DNA]</scope>
    <source>
        <strain evidence="8 9">YIM 132180</strain>
    </source>
</reference>
<dbReference type="Gene3D" id="3.90.79.10">
    <property type="entry name" value="Nucleoside Triphosphate Pyrophosphohydrolase"/>
    <property type="match status" value="1"/>
</dbReference>
<keyword evidence="9" id="KW-1185">Reference proteome</keyword>
<organism evidence="8 9">
    <name type="scientific">Plantimonas leprariae</name>
    <dbReference type="NCBI Taxonomy" id="2615207"/>
    <lineage>
        <taxon>Bacteria</taxon>
        <taxon>Pseudomonadati</taxon>
        <taxon>Pseudomonadota</taxon>
        <taxon>Alphaproteobacteria</taxon>
        <taxon>Hyphomicrobiales</taxon>
        <taxon>Aurantimonadaceae</taxon>
        <taxon>Plantimonas</taxon>
    </lineage>
</organism>
<dbReference type="InterPro" id="IPR015797">
    <property type="entry name" value="NUDIX_hydrolase-like_dom_sf"/>
</dbReference>
<keyword evidence="3" id="KW-0479">Metal-binding</keyword>
<dbReference type="InterPro" id="IPR000086">
    <property type="entry name" value="NUDIX_hydrolase_dom"/>
</dbReference>
<keyword evidence="6" id="KW-0464">Manganese</keyword>
<dbReference type="Proteomes" id="UP000432089">
    <property type="component" value="Unassembled WGS sequence"/>
</dbReference>
<dbReference type="SUPFAM" id="SSF55811">
    <property type="entry name" value="Nudix"/>
    <property type="match status" value="1"/>
</dbReference>
<evidence type="ECO:0000256" key="4">
    <source>
        <dbReference type="ARBA" id="ARBA00022801"/>
    </source>
</evidence>
<dbReference type="GO" id="GO:0046872">
    <property type="term" value="F:metal ion binding"/>
    <property type="evidence" value="ECO:0007669"/>
    <property type="project" value="UniProtKB-KW"/>
</dbReference>
<gene>
    <name evidence="8" type="ORF">F6X38_11405</name>
</gene>